<dbReference type="PANTHER" id="PTHR10622:SF10">
    <property type="entry name" value="HET DOMAIN-CONTAINING PROTEIN"/>
    <property type="match status" value="1"/>
</dbReference>
<evidence type="ECO:0000259" key="4">
    <source>
        <dbReference type="PROSITE" id="PS50837"/>
    </source>
</evidence>
<keyword evidence="2" id="KW-0853">WD repeat</keyword>
<dbReference type="EMBL" id="PXOG01000155">
    <property type="protein sequence ID" value="RGP71709.1"/>
    <property type="molecule type" value="Genomic_DNA"/>
</dbReference>
<dbReference type="PROSITE" id="PS50082">
    <property type="entry name" value="WD_REPEATS_2"/>
    <property type="match status" value="2"/>
</dbReference>
<dbReference type="InterPro" id="IPR007111">
    <property type="entry name" value="NACHT_NTPase"/>
</dbReference>
<dbReference type="InterPro" id="IPR011047">
    <property type="entry name" value="Quinoprotein_ADH-like_sf"/>
</dbReference>
<feature type="domain" description="NACHT" evidence="4">
    <location>
        <begin position="822"/>
        <end position="969"/>
    </location>
</feature>
<sequence length="2114" mass="239850">MRVLNTNTKELFEFFENIPRYAILSHTWAQDHQEVSYQDIRSLQDARRMRGFAKVEGACQLAASRGFDYIWIDTCCIDKSSSAELTEAINSMYSWYQKSAICIAYLADVDDLQVPDGVEEFVKSRWFTRGWTLQELIAPREVSFYSRKWRHLGDKSKLSSLLSEITGIDVSILSGSDHQSICVARKMFWASRRQTTRTEDMAYCLMGMFGINMPLIYGEGNRSFIRLQEEIIKDHDDQSIFAWTISEGEGNPHQLYGLLADSPRAFSGSGKWISPIPRSHSNRQSTRVTNNSLEIELLMQPQKCWFGLIRNDDIREMPNNNHKRHFLAILDCQFNQSQRGAFPQDNWPCIELMKIDPNSSSDYSKFARVNPWRLESKDLKTDHIVSARFTNGVLMDLTNWMPLSLGFFDSLRMQLEAICHNKIPWKFQKISIAHKPKPFRPLGFRIQILDERISIVYGQPAQRWFSNDDILRRPEANSQSPTTMKYSTAYWYEEVTSVIDGSIKLEIAGRPGRESDYKYLVLGVQSHDQGCENYWDECAWFRFDELDQSYSWIASYKEASPRWPVVFVCRTPWAATGVYKQISVTPLFSELFPPLIANSLSHQAMEALGVAANVIAVVDISVKVVQLCSEYAKEAKNAKVEIQELRQEVENLQVTAKKVQELIESPKGTRLKASQNLLHQIKECQSILSEIDRKLQPATKHGFWRRGVFRSLNWPFQSGEVRGIVGRLSRSSISISHILQVDQTALLLDADTKLDNTDSKLSEAVTKLNKVDISQIISKLPVAAGATYNSQAEQDNSICLETTRSELLRDIDDWLENTNTETIFWLQGMAGTGKSTIARTVATSWDDKNYLGASFFFKRGGGDRGNLSCFYTTIASQLAICNQDLASSIKSAVDQDPSLMSKMAEEQFDKLTLQPVLKLQSAKTKTIAIVIDALDECDGDDGIRRLINILTRTKDVSNVRMKVFITSRPELHIRLGFRAVSGSYQDFVLHEIPEDIIKRDINEFFTHKLERIRQDYNLVVEDDRQLPDVWPGPERIAVLVEKAVPLFIFAATVCRFISQRRSASPEIQLRKVLTFDTKSHESKMNATYLPSLEQQLEDLSLREQDEVIDDFQQIVGTIVLLEAPLTVSALSRIIDVPEESIYNRLDILHSVLNCPKTSESPIRMLHLSFRDFLLDPEKKGINRFWVDEKQSHGRIATGCLRILKSSLKEDLCSLKAPGTTRSAVTLSQIASHISPDLEYACRYWVKHLRKAPLPTNSSEHILAFLECYLLHFLECLSLIGRLSEIYDMLAELEAIEKVPITNLHFRIYQLTAFQENECSRLCELLVDLRRFLRMNFTIVDQYPLQLYSSLRYTIPPTSPMYTILTSSTPEWMSKFPGSLGGWDPRQNTLEGHEALILAAAFSTDSTHIVSLSEDGNIRVWRLDTGECIREIWTGGAPFDLGIDKYIAMTTEPMWICLRDRHKLYIWHGETAQLVGHYPLFKDTSPFARESPKPCFSECAQYCAFIDASSHVIILKLESGSPPQRLYVDDSRTTSDASSFVFSKNSKFLSLYLCTGRDESLVWDIETGACIKHYTTISSPKMEARDGLNICYVNSTFICADSSLLVALVPRDTSSVILVQALPSRDLIQSLYGHESDIRTTKFLKDGTILGSSCKAGEIRTWNIKTGQCLTKFIPFDFTVDVEISPCYQIACSIFRTKSIGVVSNSSNELSTVADHGEGFLEYLWLSADKTQVAAVFDSGMIMIWDIRTGDCIFHLDQEYCEQRKSQAINMTPNFDYILLPTGDTTVVCPSTRVRYEEYNVQILKTFSSSMNGRSDIVARSFCYTTTHKYGVTISPNNRLIALVYRDTVCISNLDTNVTMYTIRNFDGTQYLMFSPDSRLLAILSDELNSTQPYDKSLLSIFDIEAAEMIKSIELPARFTKIIDISFGSDLVVLVHRGDNVGGYVHVINITTQAVSHGFSAWVMVTFSSFNSDYTIFAGQPANGIVELSSVSTGKVITRLRTHIFLARLELAADSDFLSTNIGDIQLDYQKDLPSLNECKRIGLGLNEDQSWILWNGNKVFWLPPAIQPMNELDSGTFFEVFKSTVIITGPRGEVRFFIFDIESLMEATSLLGTP</sequence>
<keyword evidence="3" id="KW-0175">Coiled coil</keyword>
<accession>A0A395SI13</accession>
<dbReference type="InterPro" id="IPR015943">
    <property type="entry name" value="WD40/YVTN_repeat-like_dom_sf"/>
</dbReference>
<dbReference type="Proteomes" id="UP000266234">
    <property type="component" value="Unassembled WGS sequence"/>
</dbReference>
<dbReference type="PROSITE" id="PS50294">
    <property type="entry name" value="WD_REPEATS_REGION"/>
    <property type="match status" value="1"/>
</dbReference>
<feature type="repeat" description="WD" evidence="2">
    <location>
        <begin position="1389"/>
        <end position="1430"/>
    </location>
</feature>
<proteinExistence type="predicted"/>
<dbReference type="Gene3D" id="3.40.50.300">
    <property type="entry name" value="P-loop containing nucleotide triphosphate hydrolases"/>
    <property type="match status" value="1"/>
</dbReference>
<evidence type="ECO:0000256" key="1">
    <source>
        <dbReference type="ARBA" id="ARBA00022737"/>
    </source>
</evidence>
<evidence type="ECO:0000256" key="3">
    <source>
        <dbReference type="SAM" id="Coils"/>
    </source>
</evidence>
<keyword evidence="6" id="KW-1185">Reference proteome</keyword>
<dbReference type="Gene3D" id="2.130.10.10">
    <property type="entry name" value="YVTN repeat-like/Quinoprotein amine dehydrogenase"/>
    <property type="match status" value="3"/>
</dbReference>
<dbReference type="PROSITE" id="PS50837">
    <property type="entry name" value="NACHT"/>
    <property type="match status" value="1"/>
</dbReference>
<dbReference type="Pfam" id="PF00400">
    <property type="entry name" value="WD40"/>
    <property type="match status" value="1"/>
</dbReference>
<evidence type="ECO:0000313" key="5">
    <source>
        <dbReference type="EMBL" id="RGP71709.1"/>
    </source>
</evidence>
<dbReference type="Pfam" id="PF06985">
    <property type="entry name" value="HET"/>
    <property type="match status" value="1"/>
</dbReference>
<reference evidence="5 6" key="1">
    <citation type="journal article" date="2018" name="PLoS Pathog.">
        <title>Evolution of structural diversity of trichothecenes, a family of toxins produced by plant pathogenic and entomopathogenic fungi.</title>
        <authorList>
            <person name="Proctor R.H."/>
            <person name="McCormick S.P."/>
            <person name="Kim H.S."/>
            <person name="Cardoza R.E."/>
            <person name="Stanley A.M."/>
            <person name="Lindo L."/>
            <person name="Kelly A."/>
            <person name="Brown D.W."/>
            <person name="Lee T."/>
            <person name="Vaughan M.M."/>
            <person name="Alexander N.J."/>
            <person name="Busman M."/>
            <person name="Gutierrez S."/>
        </authorList>
    </citation>
    <scope>NUCLEOTIDE SEQUENCE [LARGE SCALE GENOMIC DNA]</scope>
    <source>
        <strain evidence="5 6">NRRL 20695</strain>
    </source>
</reference>
<evidence type="ECO:0000256" key="2">
    <source>
        <dbReference type="PROSITE-ProRule" id="PRU00221"/>
    </source>
</evidence>
<organism evidence="5 6">
    <name type="scientific">Fusarium longipes</name>
    <dbReference type="NCBI Taxonomy" id="694270"/>
    <lineage>
        <taxon>Eukaryota</taxon>
        <taxon>Fungi</taxon>
        <taxon>Dikarya</taxon>
        <taxon>Ascomycota</taxon>
        <taxon>Pezizomycotina</taxon>
        <taxon>Sordariomycetes</taxon>
        <taxon>Hypocreomycetidae</taxon>
        <taxon>Hypocreales</taxon>
        <taxon>Nectriaceae</taxon>
        <taxon>Fusarium</taxon>
    </lineage>
</organism>
<dbReference type="PANTHER" id="PTHR10622">
    <property type="entry name" value="HET DOMAIN-CONTAINING PROTEIN"/>
    <property type="match status" value="1"/>
</dbReference>
<dbReference type="SMART" id="SM00320">
    <property type="entry name" value="WD40"/>
    <property type="match status" value="3"/>
</dbReference>
<dbReference type="SUPFAM" id="SSF82171">
    <property type="entry name" value="DPP6 N-terminal domain-like"/>
    <property type="match status" value="1"/>
</dbReference>
<protein>
    <submittedName>
        <fullName evidence="5">Vegetative incompatibility het-e-1</fullName>
    </submittedName>
</protein>
<name>A0A395SI13_9HYPO</name>
<feature type="repeat" description="WD" evidence="2">
    <location>
        <begin position="1630"/>
        <end position="1671"/>
    </location>
</feature>
<dbReference type="SUPFAM" id="SSF50998">
    <property type="entry name" value="Quinoprotein alcohol dehydrogenase-like"/>
    <property type="match status" value="2"/>
</dbReference>
<dbReference type="Pfam" id="PF24883">
    <property type="entry name" value="NPHP3_N"/>
    <property type="match status" value="1"/>
</dbReference>
<dbReference type="InterPro" id="IPR058525">
    <property type="entry name" value="DUF8212"/>
</dbReference>
<comment type="caution">
    <text evidence="5">The sequence shown here is derived from an EMBL/GenBank/DDBJ whole genome shotgun (WGS) entry which is preliminary data.</text>
</comment>
<dbReference type="STRING" id="694270.A0A395SI13"/>
<evidence type="ECO:0000313" key="6">
    <source>
        <dbReference type="Proteomes" id="UP000266234"/>
    </source>
</evidence>
<keyword evidence="1" id="KW-0677">Repeat</keyword>
<feature type="coiled-coil region" evidence="3">
    <location>
        <begin position="628"/>
        <end position="662"/>
    </location>
</feature>
<dbReference type="Pfam" id="PF26640">
    <property type="entry name" value="DUF8212"/>
    <property type="match status" value="1"/>
</dbReference>
<dbReference type="InterPro" id="IPR001680">
    <property type="entry name" value="WD40_rpt"/>
</dbReference>
<dbReference type="SUPFAM" id="SSF52540">
    <property type="entry name" value="P-loop containing nucleoside triphosphate hydrolases"/>
    <property type="match status" value="1"/>
</dbReference>
<gene>
    <name evidence="5" type="ORF">FLONG3_7013</name>
</gene>
<dbReference type="OrthoDB" id="538223at2759"/>
<dbReference type="InterPro" id="IPR027417">
    <property type="entry name" value="P-loop_NTPase"/>
</dbReference>
<dbReference type="InterPro" id="IPR010730">
    <property type="entry name" value="HET"/>
</dbReference>
<dbReference type="InterPro" id="IPR056884">
    <property type="entry name" value="NPHP3-like_N"/>
</dbReference>